<feature type="transmembrane region" description="Helical" evidence="2">
    <location>
        <begin position="42"/>
        <end position="67"/>
    </location>
</feature>
<evidence type="ECO:0000256" key="2">
    <source>
        <dbReference type="SAM" id="Phobius"/>
    </source>
</evidence>
<dbReference type="InParanoid" id="A0A3N4LZR2"/>
<accession>A0A3N4LZR2</accession>
<feature type="compositionally biased region" description="Polar residues" evidence="1">
    <location>
        <begin position="664"/>
        <end position="686"/>
    </location>
</feature>
<keyword evidence="2" id="KW-0472">Membrane</keyword>
<dbReference type="Proteomes" id="UP000267821">
    <property type="component" value="Unassembled WGS sequence"/>
</dbReference>
<evidence type="ECO:0000313" key="3">
    <source>
        <dbReference type="EMBL" id="RPB26612.1"/>
    </source>
</evidence>
<sequence>MDVFTDPDPVTYREWVKFTLPDNAGGRTAIAVSSTTAGRITALYTIFIIWIFIVAWHIAISIVLLVFTPPIMTRTSYIAVVAAWNANDPFQATLLMLRHTGHILKGMCRRQYKAEFSCRNLLLDIAILVVASGTFAGSITAGYLFPDRLTIGSSAPVNPNLMHYPDLLRPQNGTKGPEFLKLNYASMGALRAFGAIEASEVTILQNINLQQHQDQSWTENGREAQRYRIDYGYNVTGAQMGLQMFGKLTVHVQGTCSFADDWWVNQLTDNSGKKYDNYTLWKDNQPAADGNKAIPAVAEIDPSTAPLAYFARSGKLANATKIYYSILPVVAGKSSITESFDPWYETIPHQMNDFSYQVASKRPPLKCYQTDEWSYNGWKGSTSELLYGDQAPVKFPEAIKIILGTEFSVPMIVNIGMALQAGALKSSTRILPGRQTGIDAQSSSAIKDMKRIVLAAYLATRNIFRDAAMAGLELGKERSNVLERADGKMLDGVGDVVIVSSVVSSLRFGYFVAIPAILASLLFVTGLFKIGKKAFGIYDGKFNPGTYSRFLQFLMGLHATQLYRMVDQILAQVEIQDDDTQTSGSPEEHIRHQKQAHWFGQISALPRIAAVEDPQNKVKFEDLVLPQLRAVTVRNSNQHRLTLRASDGTNSIEKCEWRKLDSQEIATAQPGSGGENKNLQAQSSPV</sequence>
<reference evidence="3 4" key="1">
    <citation type="journal article" date="2018" name="Nat. Ecol. Evol.">
        <title>Pezizomycetes genomes reveal the molecular basis of ectomycorrhizal truffle lifestyle.</title>
        <authorList>
            <person name="Murat C."/>
            <person name="Payen T."/>
            <person name="Noel B."/>
            <person name="Kuo A."/>
            <person name="Morin E."/>
            <person name="Chen J."/>
            <person name="Kohler A."/>
            <person name="Krizsan K."/>
            <person name="Balestrini R."/>
            <person name="Da Silva C."/>
            <person name="Montanini B."/>
            <person name="Hainaut M."/>
            <person name="Levati E."/>
            <person name="Barry K.W."/>
            <person name="Belfiori B."/>
            <person name="Cichocki N."/>
            <person name="Clum A."/>
            <person name="Dockter R.B."/>
            <person name="Fauchery L."/>
            <person name="Guy J."/>
            <person name="Iotti M."/>
            <person name="Le Tacon F."/>
            <person name="Lindquist E.A."/>
            <person name="Lipzen A."/>
            <person name="Malagnac F."/>
            <person name="Mello A."/>
            <person name="Molinier V."/>
            <person name="Miyauchi S."/>
            <person name="Poulain J."/>
            <person name="Riccioni C."/>
            <person name="Rubini A."/>
            <person name="Sitrit Y."/>
            <person name="Splivallo R."/>
            <person name="Traeger S."/>
            <person name="Wang M."/>
            <person name="Zifcakova L."/>
            <person name="Wipf D."/>
            <person name="Zambonelli A."/>
            <person name="Paolocci F."/>
            <person name="Nowrousian M."/>
            <person name="Ottonello S."/>
            <person name="Baldrian P."/>
            <person name="Spatafora J.W."/>
            <person name="Henrissat B."/>
            <person name="Nagy L.G."/>
            <person name="Aury J.M."/>
            <person name="Wincker P."/>
            <person name="Grigoriev I.V."/>
            <person name="Bonfante P."/>
            <person name="Martin F.M."/>
        </authorList>
    </citation>
    <scope>NUCLEOTIDE SEQUENCE [LARGE SCALE GENOMIC DNA]</scope>
    <source>
        <strain evidence="3 4">ATCC MYA-4762</strain>
    </source>
</reference>
<keyword evidence="2" id="KW-0812">Transmembrane</keyword>
<feature type="region of interest" description="Disordered" evidence="1">
    <location>
        <begin position="663"/>
        <end position="686"/>
    </location>
</feature>
<dbReference type="STRING" id="1051890.A0A3N4LZR2"/>
<proteinExistence type="predicted"/>
<feature type="transmembrane region" description="Helical" evidence="2">
    <location>
        <begin position="121"/>
        <end position="145"/>
    </location>
</feature>
<dbReference type="OrthoDB" id="5337208at2759"/>
<feature type="transmembrane region" description="Helical" evidence="2">
    <location>
        <begin position="508"/>
        <end position="528"/>
    </location>
</feature>
<protein>
    <submittedName>
        <fullName evidence="3">Uncharacterized protein</fullName>
    </submittedName>
</protein>
<evidence type="ECO:0000313" key="4">
    <source>
        <dbReference type="Proteomes" id="UP000267821"/>
    </source>
</evidence>
<name>A0A3N4LZR2_9PEZI</name>
<keyword evidence="4" id="KW-1185">Reference proteome</keyword>
<evidence type="ECO:0000256" key="1">
    <source>
        <dbReference type="SAM" id="MobiDB-lite"/>
    </source>
</evidence>
<keyword evidence="2" id="KW-1133">Transmembrane helix</keyword>
<organism evidence="3 4">
    <name type="scientific">Terfezia boudieri ATCC MYA-4762</name>
    <dbReference type="NCBI Taxonomy" id="1051890"/>
    <lineage>
        <taxon>Eukaryota</taxon>
        <taxon>Fungi</taxon>
        <taxon>Dikarya</taxon>
        <taxon>Ascomycota</taxon>
        <taxon>Pezizomycotina</taxon>
        <taxon>Pezizomycetes</taxon>
        <taxon>Pezizales</taxon>
        <taxon>Pezizaceae</taxon>
        <taxon>Terfezia</taxon>
    </lineage>
</organism>
<dbReference type="EMBL" id="ML121534">
    <property type="protein sequence ID" value="RPB26612.1"/>
    <property type="molecule type" value="Genomic_DNA"/>
</dbReference>
<dbReference type="AlphaFoldDB" id="A0A3N4LZR2"/>
<gene>
    <name evidence="3" type="ORF">L211DRAFT_847240</name>
</gene>